<protein>
    <recommendedName>
        <fullName evidence="1">Spore protein YkvP/CgeB glycosyl transferase-like domain-containing protein</fullName>
    </recommendedName>
</protein>
<feature type="domain" description="Spore protein YkvP/CgeB glycosyl transferase-like" evidence="1">
    <location>
        <begin position="183"/>
        <end position="307"/>
    </location>
</feature>
<evidence type="ECO:0000259" key="1">
    <source>
        <dbReference type="Pfam" id="PF13524"/>
    </source>
</evidence>
<evidence type="ECO:0000313" key="2">
    <source>
        <dbReference type="EMBL" id="MDD0823415.1"/>
    </source>
</evidence>
<dbReference type="EMBL" id="JAQSJE010000002">
    <property type="protein sequence ID" value="MDD0823415.1"/>
    <property type="molecule type" value="Genomic_DNA"/>
</dbReference>
<dbReference type="RefSeq" id="WP_273749547.1">
    <property type="nucleotide sequence ID" value="NZ_JAQSJE010000002.1"/>
</dbReference>
<evidence type="ECO:0000313" key="3">
    <source>
        <dbReference type="Proteomes" id="UP001221909"/>
    </source>
</evidence>
<name>A0ABT5MMT8_9PAST</name>
<dbReference type="Pfam" id="PF13524">
    <property type="entry name" value="Glyco_trans_1_2"/>
    <property type="match status" value="1"/>
</dbReference>
<dbReference type="Proteomes" id="UP001221909">
    <property type="component" value="Unassembled WGS sequence"/>
</dbReference>
<accession>A0ABT5MMT8</accession>
<organism evidence="2 3">
    <name type="scientific">Mannheimia cairinae</name>
    <dbReference type="NCBI Taxonomy" id="3025936"/>
    <lineage>
        <taxon>Bacteria</taxon>
        <taxon>Pseudomonadati</taxon>
        <taxon>Pseudomonadota</taxon>
        <taxon>Gammaproteobacteria</taxon>
        <taxon>Pasteurellales</taxon>
        <taxon>Pasteurellaceae</taxon>
        <taxon>Mannheimia</taxon>
    </lineage>
</organism>
<sequence length="569" mass="67654">MNYKRIINLVSHLLKKPSLILKGVTSAKKYGIKYALKKALTPYTPNFNRQLEWVNIKEQKQIFILTTRHCYFIARLIQKQLNNLSFQSEIVFDVPQNGFGNGVHFVVCPQMFNELPEQYIAFQLEQSVTSRWFNKEYLNKLSNAYAVLDYSLDNISFLQKNGLSFQKIFFSPLGFYPSFFNHMEENEIYDVLFYGDIKNERRKKYIDKLASKYRVKVIKNSFGNELYQEIAKAKIIVNIHYYDNALLETTRLYECLSLNKLVISEKSADLYLYPQLEETVDFVEEGNIEEMCSRVNFWLKNEQIRKEKVTNNIDYLNASPNLFNFYFLRFMLANDWIEFDVFYDLVSHHIKLEKDFICLGLPETVERRTLFEHQNQYGIQFFSGLRHKFGWVGCGMSYKLLLKKAKESSFPQLTICEDDVLFNKDFYTRYLQVKNFLNQRNDWNIFAGLIADLHPKTEIIYIENKNEEEYIYLDKMTSMVMNIYNQSFYDKLINWNEKDRDVSKNAIDRYIENQGMLRVVTTLPYLVSHREDAYSTLWGINNSVYTEMIKGSEKKLIDKLQNYKQSNEI</sequence>
<comment type="caution">
    <text evidence="2">The sequence shown here is derived from an EMBL/GenBank/DDBJ whole genome shotgun (WGS) entry which is preliminary data.</text>
</comment>
<proteinExistence type="predicted"/>
<keyword evidence="3" id="KW-1185">Reference proteome</keyword>
<gene>
    <name evidence="2" type="ORF">PTQ27_02880</name>
</gene>
<dbReference type="InterPro" id="IPR055259">
    <property type="entry name" value="YkvP/CgeB_Glyco_trans-like"/>
</dbReference>
<reference evidence="2 3" key="1">
    <citation type="submission" date="2023-02" db="EMBL/GenBank/DDBJ databases">
        <title>Mannheimia cairiniae sp. nov., a novel species of Mannheimia obtained from moscovy ducks (Cairina moschata) and reclassification of Mannheimia ovis as heterotypic synonym of Mannheimia pernigra.</title>
        <authorList>
            <person name="Christensen H."/>
        </authorList>
    </citation>
    <scope>NUCLEOTIDE SEQUENCE [LARGE SCALE GENOMIC DNA]</scope>
    <source>
        <strain evidence="2 3">AT1</strain>
    </source>
</reference>